<dbReference type="InterPro" id="IPR010547">
    <property type="entry name" value="TOM20_imprt_rcpt"/>
</dbReference>
<keyword evidence="8" id="KW-1133">Transmembrane helix</keyword>
<dbReference type="Gene3D" id="1.25.40.10">
    <property type="entry name" value="Tetratricopeptide repeat domain"/>
    <property type="match status" value="1"/>
</dbReference>
<accession>A0A816IGT5</accession>
<protein>
    <submittedName>
        <fullName evidence="11">(rape) hypothetical protein</fullName>
    </submittedName>
</protein>
<keyword evidence="7" id="KW-0653">Protein transport</keyword>
<dbReference type="PANTHER" id="PTHR32409">
    <property type="entry name" value="MITOCHONDRIAL IMPORT RECEPTOR SUBUNIT TOM20-1-RELATED"/>
    <property type="match status" value="1"/>
</dbReference>
<proteinExistence type="inferred from homology"/>
<keyword evidence="5" id="KW-0812">Transmembrane</keyword>
<evidence type="ECO:0000256" key="4">
    <source>
        <dbReference type="ARBA" id="ARBA00022448"/>
    </source>
</evidence>
<dbReference type="GO" id="GO:0005742">
    <property type="term" value="C:mitochondrial outer membrane translocase complex"/>
    <property type="evidence" value="ECO:0007669"/>
    <property type="project" value="InterPro"/>
</dbReference>
<dbReference type="Pfam" id="PF06552">
    <property type="entry name" value="TOM20_plant"/>
    <property type="match status" value="1"/>
</dbReference>
<keyword evidence="9" id="KW-0496">Mitochondrion</keyword>
<dbReference type="EMBL" id="HG994367">
    <property type="protein sequence ID" value="CAF1709594.1"/>
    <property type="molecule type" value="Genomic_DNA"/>
</dbReference>
<comment type="similarity">
    <text evidence="3">Belongs to the Tom20 family.</text>
</comment>
<sequence>MIYGLVIEAITTLEEALLIEPKKHAAICCLGNAYTTFAFLTPEETEAKYNFDLASHFFQLAVDETPVFERLENKIEITNFPITYAASKSSGDVVNYRNMKEQTAYHLAIPGNVTLEFVYML</sequence>
<evidence type="ECO:0000256" key="7">
    <source>
        <dbReference type="ARBA" id="ARBA00022927"/>
    </source>
</evidence>
<evidence type="ECO:0000256" key="10">
    <source>
        <dbReference type="ARBA" id="ARBA00023136"/>
    </source>
</evidence>
<gene>
    <name evidence="11" type="ORF">DARMORV10_C03P75160.1</name>
</gene>
<keyword evidence="4" id="KW-0813">Transport</keyword>
<dbReference type="GO" id="GO:0045040">
    <property type="term" value="P:protein insertion into mitochondrial outer membrane"/>
    <property type="evidence" value="ECO:0007669"/>
    <property type="project" value="InterPro"/>
</dbReference>
<name>A0A816IGT5_BRANA</name>
<comment type="function">
    <text evidence="1">Central component of the receptor complex responsible for the recognition and translocation of cytosolically synthesized mitochondrial preproteins. Together with TOM22 functions as the transit peptide receptor at the surface of the mitochondrion outer membrane and facilitates the movement of preproteins into the translocation pore.</text>
</comment>
<evidence type="ECO:0000256" key="9">
    <source>
        <dbReference type="ARBA" id="ARBA00023128"/>
    </source>
</evidence>
<comment type="subcellular location">
    <subcellularLocation>
        <location evidence="2">Mitochondrion outer membrane</location>
        <topology evidence="2">Single-pass membrane protein</topology>
    </subcellularLocation>
</comment>
<dbReference type="Proteomes" id="UP001295469">
    <property type="component" value="Chromosome C03"/>
</dbReference>
<evidence type="ECO:0000256" key="1">
    <source>
        <dbReference type="ARBA" id="ARBA00003450"/>
    </source>
</evidence>
<dbReference type="AlphaFoldDB" id="A0A816IGT5"/>
<dbReference type="GO" id="GO:0015031">
    <property type="term" value="P:protein transport"/>
    <property type="evidence" value="ECO:0007669"/>
    <property type="project" value="UniProtKB-KW"/>
</dbReference>
<evidence type="ECO:0000256" key="2">
    <source>
        <dbReference type="ARBA" id="ARBA00004572"/>
    </source>
</evidence>
<keyword evidence="10" id="KW-0472">Membrane</keyword>
<organism evidence="11">
    <name type="scientific">Brassica napus</name>
    <name type="common">Rape</name>
    <dbReference type="NCBI Taxonomy" id="3708"/>
    <lineage>
        <taxon>Eukaryota</taxon>
        <taxon>Viridiplantae</taxon>
        <taxon>Streptophyta</taxon>
        <taxon>Embryophyta</taxon>
        <taxon>Tracheophyta</taxon>
        <taxon>Spermatophyta</taxon>
        <taxon>Magnoliopsida</taxon>
        <taxon>eudicotyledons</taxon>
        <taxon>Gunneridae</taxon>
        <taxon>Pentapetalae</taxon>
        <taxon>rosids</taxon>
        <taxon>malvids</taxon>
        <taxon>Brassicales</taxon>
        <taxon>Brassicaceae</taxon>
        <taxon>Brassiceae</taxon>
        <taxon>Brassica</taxon>
    </lineage>
</organism>
<dbReference type="SMR" id="A0A816IGT5"/>
<dbReference type="SUPFAM" id="SSF48452">
    <property type="entry name" value="TPR-like"/>
    <property type="match status" value="1"/>
</dbReference>
<evidence type="ECO:0000256" key="5">
    <source>
        <dbReference type="ARBA" id="ARBA00022692"/>
    </source>
</evidence>
<evidence type="ECO:0000256" key="8">
    <source>
        <dbReference type="ARBA" id="ARBA00022989"/>
    </source>
</evidence>
<dbReference type="InterPro" id="IPR011990">
    <property type="entry name" value="TPR-like_helical_dom_sf"/>
</dbReference>
<dbReference type="PANTHER" id="PTHR32409:SF3">
    <property type="entry name" value="MITOCHONDRIAL IMPORT RECEPTOR SUBUNIT TOM20-1-RELATED"/>
    <property type="match status" value="1"/>
</dbReference>
<evidence type="ECO:0000256" key="6">
    <source>
        <dbReference type="ARBA" id="ARBA00022787"/>
    </source>
</evidence>
<keyword evidence="6" id="KW-1000">Mitochondrion outer membrane</keyword>
<evidence type="ECO:0000256" key="3">
    <source>
        <dbReference type="ARBA" id="ARBA00005792"/>
    </source>
</evidence>
<evidence type="ECO:0000313" key="11">
    <source>
        <dbReference type="EMBL" id="CAF1709594.1"/>
    </source>
</evidence>
<reference evidence="11" key="1">
    <citation type="submission" date="2021-01" db="EMBL/GenBank/DDBJ databases">
        <authorList>
            <consortium name="Genoscope - CEA"/>
            <person name="William W."/>
        </authorList>
    </citation>
    <scope>NUCLEOTIDE SEQUENCE</scope>
</reference>